<reference evidence="2" key="1">
    <citation type="submission" date="2018-11" db="EMBL/GenBank/DDBJ databases">
        <authorList>
            <consortium name="Pathogen Informatics"/>
        </authorList>
    </citation>
    <scope>NUCLEOTIDE SEQUENCE</scope>
</reference>
<accession>A0A448WZ55</accession>
<evidence type="ECO:0000256" key="1">
    <source>
        <dbReference type="SAM" id="MobiDB-lite"/>
    </source>
</evidence>
<keyword evidence="3" id="KW-1185">Reference proteome</keyword>
<evidence type="ECO:0000313" key="2">
    <source>
        <dbReference type="EMBL" id="VEL24021.1"/>
    </source>
</evidence>
<dbReference type="EMBL" id="CAAALY010065384">
    <property type="protein sequence ID" value="VEL24021.1"/>
    <property type="molecule type" value="Genomic_DNA"/>
</dbReference>
<feature type="region of interest" description="Disordered" evidence="1">
    <location>
        <begin position="1"/>
        <end position="74"/>
    </location>
</feature>
<protein>
    <submittedName>
        <fullName evidence="2">Uncharacterized protein</fullName>
    </submittedName>
</protein>
<name>A0A448WZ55_9PLAT</name>
<gene>
    <name evidence="2" type="ORF">PXEA_LOCUS17461</name>
</gene>
<dbReference type="AlphaFoldDB" id="A0A448WZ55"/>
<sequence length="178" mass="19233">MVTTHRVRRPSSLQQTEPLEHTEPRHGVVSLLRRPAAQCLERPDRSVSEQKGPVKFSSPTLFGDGGSDGTFADLTDKPSCAAGLAHPPHLILSPPEAGAGLLVWQPSGQAPPTRPVRRAFGLLPGGGGWLEHRTAVQRRQRLTKGSHPMTFKTEEGAASQGLYAYECVCHRSHQPTGP</sequence>
<proteinExistence type="predicted"/>
<evidence type="ECO:0000313" key="3">
    <source>
        <dbReference type="Proteomes" id="UP000784294"/>
    </source>
</evidence>
<dbReference type="Proteomes" id="UP000784294">
    <property type="component" value="Unassembled WGS sequence"/>
</dbReference>
<organism evidence="2 3">
    <name type="scientific">Protopolystoma xenopodis</name>
    <dbReference type="NCBI Taxonomy" id="117903"/>
    <lineage>
        <taxon>Eukaryota</taxon>
        <taxon>Metazoa</taxon>
        <taxon>Spiralia</taxon>
        <taxon>Lophotrochozoa</taxon>
        <taxon>Platyhelminthes</taxon>
        <taxon>Monogenea</taxon>
        <taxon>Polyopisthocotylea</taxon>
        <taxon>Polystomatidea</taxon>
        <taxon>Polystomatidae</taxon>
        <taxon>Protopolystoma</taxon>
    </lineage>
</organism>
<comment type="caution">
    <text evidence="2">The sequence shown here is derived from an EMBL/GenBank/DDBJ whole genome shotgun (WGS) entry which is preliminary data.</text>
</comment>